<name>A0A6A6U383_9PEZI</name>
<keyword evidence="4" id="KW-1185">Reference proteome</keyword>
<sequence>MSINNTLYNGTAAYACYDVFSNGIPEQLTSYLPCSEPTPQRPYVPCCGTGTYCMSDNLCYGPASNAQKTNRFYVAACTDPNFLDSSCSTHCKGQYANTIWFDNTVNEWECCNWDNLTGTNPANSKCTVPESDERWNTPLQSDVTTVGWAGSSAVASFLTASKSMPALYSITSTSTTTKRTTSASTGASSASTAGPGTASPTGSSSGTGGLTTGAKAGIGVGVGIGIPLLIAIVGFLIYRKRRSHTNQTPHAAELGGQELDTRRKYSELTGNTKVEMPAHHMGEMEAPVYHELPAQGAAAELPSR</sequence>
<feature type="compositionally biased region" description="Low complexity" evidence="1">
    <location>
        <begin position="178"/>
        <end position="204"/>
    </location>
</feature>
<dbReference type="AlphaFoldDB" id="A0A6A6U383"/>
<gene>
    <name evidence="3" type="ORF">BT63DRAFT_317159</name>
</gene>
<evidence type="ECO:0008006" key="5">
    <source>
        <dbReference type="Google" id="ProtNLM"/>
    </source>
</evidence>
<dbReference type="OrthoDB" id="5215637at2759"/>
<evidence type="ECO:0000313" key="4">
    <source>
        <dbReference type="Proteomes" id="UP000799302"/>
    </source>
</evidence>
<feature type="region of interest" description="Disordered" evidence="1">
    <location>
        <begin position="178"/>
        <end position="208"/>
    </location>
</feature>
<evidence type="ECO:0000313" key="3">
    <source>
        <dbReference type="EMBL" id="KAF2666739.1"/>
    </source>
</evidence>
<keyword evidence="2" id="KW-0472">Membrane</keyword>
<protein>
    <recommendedName>
        <fullName evidence="5">Mid2 domain-containing protein</fullName>
    </recommendedName>
</protein>
<dbReference type="EMBL" id="MU004238">
    <property type="protein sequence ID" value="KAF2666739.1"/>
    <property type="molecule type" value="Genomic_DNA"/>
</dbReference>
<evidence type="ECO:0000256" key="1">
    <source>
        <dbReference type="SAM" id="MobiDB-lite"/>
    </source>
</evidence>
<keyword evidence="2" id="KW-0812">Transmembrane</keyword>
<organism evidence="3 4">
    <name type="scientific">Microthyrium microscopicum</name>
    <dbReference type="NCBI Taxonomy" id="703497"/>
    <lineage>
        <taxon>Eukaryota</taxon>
        <taxon>Fungi</taxon>
        <taxon>Dikarya</taxon>
        <taxon>Ascomycota</taxon>
        <taxon>Pezizomycotina</taxon>
        <taxon>Dothideomycetes</taxon>
        <taxon>Dothideomycetes incertae sedis</taxon>
        <taxon>Microthyriales</taxon>
        <taxon>Microthyriaceae</taxon>
        <taxon>Microthyrium</taxon>
    </lineage>
</organism>
<proteinExistence type="predicted"/>
<accession>A0A6A6U383</accession>
<dbReference type="Proteomes" id="UP000799302">
    <property type="component" value="Unassembled WGS sequence"/>
</dbReference>
<evidence type="ECO:0000256" key="2">
    <source>
        <dbReference type="SAM" id="Phobius"/>
    </source>
</evidence>
<feature type="transmembrane region" description="Helical" evidence="2">
    <location>
        <begin position="216"/>
        <end position="238"/>
    </location>
</feature>
<keyword evidence="2" id="KW-1133">Transmembrane helix</keyword>
<reference evidence="3" key="1">
    <citation type="journal article" date="2020" name="Stud. Mycol.">
        <title>101 Dothideomycetes genomes: a test case for predicting lifestyles and emergence of pathogens.</title>
        <authorList>
            <person name="Haridas S."/>
            <person name="Albert R."/>
            <person name="Binder M."/>
            <person name="Bloem J."/>
            <person name="Labutti K."/>
            <person name="Salamov A."/>
            <person name="Andreopoulos B."/>
            <person name="Baker S."/>
            <person name="Barry K."/>
            <person name="Bills G."/>
            <person name="Bluhm B."/>
            <person name="Cannon C."/>
            <person name="Castanera R."/>
            <person name="Culley D."/>
            <person name="Daum C."/>
            <person name="Ezra D."/>
            <person name="Gonzalez J."/>
            <person name="Henrissat B."/>
            <person name="Kuo A."/>
            <person name="Liang C."/>
            <person name="Lipzen A."/>
            <person name="Lutzoni F."/>
            <person name="Magnuson J."/>
            <person name="Mondo S."/>
            <person name="Nolan M."/>
            <person name="Ohm R."/>
            <person name="Pangilinan J."/>
            <person name="Park H.-J."/>
            <person name="Ramirez L."/>
            <person name="Alfaro M."/>
            <person name="Sun H."/>
            <person name="Tritt A."/>
            <person name="Yoshinaga Y."/>
            <person name="Zwiers L.-H."/>
            <person name="Turgeon B."/>
            <person name="Goodwin S."/>
            <person name="Spatafora J."/>
            <person name="Crous P."/>
            <person name="Grigoriev I."/>
        </authorList>
    </citation>
    <scope>NUCLEOTIDE SEQUENCE</scope>
    <source>
        <strain evidence="3">CBS 115976</strain>
    </source>
</reference>